<sequence length="145" mass="16036">MKKGIKKLTSMFLLIAPSFLFANDCPCCEDEISQCNSAPKKAAGIHIEIRFQPTSTTTRLFAIEMCGKPSEISGNNPTIAGKITTGKLKLILCDGTKLASMFVLDIENNYKTHCIVTDAIYCQDKPTPPAYRSLYDNVFKKLTSF</sequence>
<dbReference type="OrthoDB" id="9882280at2"/>
<organism evidence="2 4">
    <name type="scientific">Legionella feeleii</name>
    <dbReference type="NCBI Taxonomy" id="453"/>
    <lineage>
        <taxon>Bacteria</taxon>
        <taxon>Pseudomonadati</taxon>
        <taxon>Pseudomonadota</taxon>
        <taxon>Gammaproteobacteria</taxon>
        <taxon>Legionellales</taxon>
        <taxon>Legionellaceae</taxon>
        <taxon>Legionella</taxon>
    </lineage>
</organism>
<feature type="chain" id="PRO_5036299283" description="Transmembrane protein" evidence="1">
    <location>
        <begin position="23"/>
        <end position="145"/>
    </location>
</feature>
<feature type="signal peptide" evidence="1">
    <location>
        <begin position="1"/>
        <end position="22"/>
    </location>
</feature>
<dbReference type="EMBL" id="UASS01000001">
    <property type="protein sequence ID" value="SPX59369.1"/>
    <property type="molecule type" value="Genomic_DNA"/>
</dbReference>
<dbReference type="PATRIC" id="fig|453.4.peg.481"/>
<evidence type="ECO:0008006" key="6">
    <source>
        <dbReference type="Google" id="ProtNLM"/>
    </source>
</evidence>
<dbReference type="RefSeq" id="WP_058443666.1">
    <property type="nucleotide sequence ID" value="NZ_CAAAHT010000047.1"/>
</dbReference>
<evidence type="ECO:0000313" key="4">
    <source>
        <dbReference type="Proteomes" id="UP000054698"/>
    </source>
</evidence>
<evidence type="ECO:0000313" key="3">
    <source>
        <dbReference type="EMBL" id="SPX59369.1"/>
    </source>
</evidence>
<dbReference type="Proteomes" id="UP000054698">
    <property type="component" value="Unassembled WGS sequence"/>
</dbReference>
<evidence type="ECO:0000313" key="5">
    <source>
        <dbReference type="Proteomes" id="UP000251942"/>
    </source>
</evidence>
<proteinExistence type="predicted"/>
<evidence type="ECO:0000313" key="2">
    <source>
        <dbReference type="EMBL" id="KTD03588.1"/>
    </source>
</evidence>
<name>A0A0W0U6D7_9GAMM</name>
<keyword evidence="1" id="KW-0732">Signal</keyword>
<protein>
    <recommendedName>
        <fullName evidence="6">Transmembrane protein</fullName>
    </recommendedName>
</protein>
<reference evidence="2 4" key="1">
    <citation type="submission" date="2015-11" db="EMBL/GenBank/DDBJ databases">
        <title>Genomic analysis of 38 Legionella species identifies large and diverse effector repertoires.</title>
        <authorList>
            <person name="Burstein D."/>
            <person name="Amaro F."/>
            <person name="Zusman T."/>
            <person name="Lifshitz Z."/>
            <person name="Cohen O."/>
            <person name="Gilbert J.A."/>
            <person name="Pupko T."/>
            <person name="Shuman H.A."/>
            <person name="Segal G."/>
        </authorList>
    </citation>
    <scope>NUCLEOTIDE SEQUENCE [LARGE SCALE GENOMIC DNA]</scope>
    <source>
        <strain evidence="2 4">WO-44C</strain>
    </source>
</reference>
<evidence type="ECO:0000256" key="1">
    <source>
        <dbReference type="SAM" id="SignalP"/>
    </source>
</evidence>
<gene>
    <name evidence="2" type="ORF">Lfee_0444</name>
    <name evidence="3" type="ORF">NCTC12022_00190</name>
</gene>
<dbReference type="AlphaFoldDB" id="A0A0W0U6D7"/>
<dbReference type="EMBL" id="LNYB01000015">
    <property type="protein sequence ID" value="KTD03588.1"/>
    <property type="molecule type" value="Genomic_DNA"/>
</dbReference>
<dbReference type="Proteomes" id="UP000251942">
    <property type="component" value="Unassembled WGS sequence"/>
</dbReference>
<reference evidence="3 5" key="2">
    <citation type="submission" date="2018-06" db="EMBL/GenBank/DDBJ databases">
        <authorList>
            <consortium name="Pathogen Informatics"/>
            <person name="Doyle S."/>
        </authorList>
    </citation>
    <scope>NUCLEOTIDE SEQUENCE [LARGE SCALE GENOMIC DNA]</scope>
    <source>
        <strain evidence="3 5">NCTC12022</strain>
    </source>
</reference>
<accession>A0A0W0U6D7</accession>
<keyword evidence="4" id="KW-1185">Reference proteome</keyword>